<dbReference type="PRINTS" id="PR00969">
    <property type="entry name" value="CHAPERONPILI"/>
</dbReference>
<dbReference type="InterPro" id="IPR050643">
    <property type="entry name" value="Periplasmic_pilus_chap"/>
</dbReference>
<dbReference type="InterPro" id="IPR001829">
    <property type="entry name" value="Pili_assmbl_chaperone_bac"/>
</dbReference>
<evidence type="ECO:0000256" key="5">
    <source>
        <dbReference type="ARBA" id="ARBA00023186"/>
    </source>
</evidence>
<accession>A0A3N2RWP7</accession>
<dbReference type="PANTHER" id="PTHR30251">
    <property type="entry name" value="PILUS ASSEMBLY CHAPERONE"/>
    <property type="match status" value="1"/>
</dbReference>
<feature type="domain" description="Pili assembly chaperone C-terminal" evidence="8">
    <location>
        <begin position="167"/>
        <end position="233"/>
    </location>
</feature>
<name>A0A3N2RWP7_9ENTR</name>
<feature type="signal peptide" evidence="6">
    <location>
        <begin position="1"/>
        <end position="18"/>
    </location>
</feature>
<keyword evidence="3 6" id="KW-0732">Signal</keyword>
<evidence type="ECO:0000256" key="6">
    <source>
        <dbReference type="SAM" id="SignalP"/>
    </source>
</evidence>
<dbReference type="AlphaFoldDB" id="A0A3N2RWP7"/>
<evidence type="ECO:0000256" key="2">
    <source>
        <dbReference type="ARBA" id="ARBA00007399"/>
    </source>
</evidence>
<dbReference type="InterPro" id="IPR013783">
    <property type="entry name" value="Ig-like_fold"/>
</dbReference>
<feature type="chain" id="PRO_5018337349" evidence="6">
    <location>
        <begin position="19"/>
        <end position="242"/>
    </location>
</feature>
<comment type="caution">
    <text evidence="9">The sequence shown here is derived from an EMBL/GenBank/DDBJ whole genome shotgun (WGS) entry which is preliminary data.</text>
</comment>
<dbReference type="InterPro" id="IPR036316">
    <property type="entry name" value="Pili_assmbl_chap_C_dom_sf"/>
</dbReference>
<dbReference type="GO" id="GO:0071555">
    <property type="term" value="P:cell wall organization"/>
    <property type="evidence" value="ECO:0007669"/>
    <property type="project" value="InterPro"/>
</dbReference>
<dbReference type="SUPFAM" id="SSF49354">
    <property type="entry name" value="PapD-like"/>
    <property type="match status" value="1"/>
</dbReference>
<keyword evidence="4" id="KW-0574">Periplasm</keyword>
<dbReference type="Gene3D" id="2.60.40.10">
    <property type="entry name" value="Immunoglobulins"/>
    <property type="match status" value="2"/>
</dbReference>
<feature type="domain" description="Pili assembly chaperone N-terminal" evidence="7">
    <location>
        <begin position="20"/>
        <end position="141"/>
    </location>
</feature>
<organism evidence="9 10">
    <name type="scientific">Kluyvera ascorbata</name>
    <dbReference type="NCBI Taxonomy" id="51288"/>
    <lineage>
        <taxon>Bacteria</taxon>
        <taxon>Pseudomonadati</taxon>
        <taxon>Pseudomonadota</taxon>
        <taxon>Gammaproteobacteria</taxon>
        <taxon>Enterobacterales</taxon>
        <taxon>Enterobacteriaceae</taxon>
        <taxon>Kluyvera</taxon>
    </lineage>
</organism>
<evidence type="ECO:0000256" key="3">
    <source>
        <dbReference type="ARBA" id="ARBA00022729"/>
    </source>
</evidence>
<evidence type="ECO:0000313" key="9">
    <source>
        <dbReference type="EMBL" id="ROU11922.1"/>
    </source>
</evidence>
<evidence type="ECO:0000259" key="8">
    <source>
        <dbReference type="Pfam" id="PF02753"/>
    </source>
</evidence>
<dbReference type="InterPro" id="IPR008962">
    <property type="entry name" value="PapD-like_sf"/>
</dbReference>
<dbReference type="Proteomes" id="UP000268051">
    <property type="component" value="Unassembled WGS sequence"/>
</dbReference>
<dbReference type="Pfam" id="PF00345">
    <property type="entry name" value="PapD_N"/>
    <property type="match status" value="1"/>
</dbReference>
<proteinExistence type="inferred from homology"/>
<evidence type="ECO:0000256" key="4">
    <source>
        <dbReference type="ARBA" id="ARBA00022764"/>
    </source>
</evidence>
<dbReference type="SUPFAM" id="SSF49584">
    <property type="entry name" value="Periplasmic chaperone C-domain"/>
    <property type="match status" value="1"/>
</dbReference>
<keyword evidence="5" id="KW-0143">Chaperone</keyword>
<dbReference type="EMBL" id="RHFN01000020">
    <property type="protein sequence ID" value="ROU11922.1"/>
    <property type="molecule type" value="Genomic_DNA"/>
</dbReference>
<dbReference type="InterPro" id="IPR016147">
    <property type="entry name" value="Pili_assmbl_chaperone_N"/>
</dbReference>
<evidence type="ECO:0000259" key="7">
    <source>
        <dbReference type="Pfam" id="PF00345"/>
    </source>
</evidence>
<dbReference type="PANTHER" id="PTHR30251:SF7">
    <property type="entry name" value="FIMBRIAE CHAPARONE"/>
    <property type="match status" value="1"/>
</dbReference>
<gene>
    <name evidence="9" type="ORF">EB837_17070</name>
</gene>
<evidence type="ECO:0000256" key="1">
    <source>
        <dbReference type="ARBA" id="ARBA00004418"/>
    </source>
</evidence>
<dbReference type="InterPro" id="IPR016148">
    <property type="entry name" value="Pili_assmbl_chaperone_C"/>
</dbReference>
<dbReference type="Pfam" id="PF02753">
    <property type="entry name" value="PapD_C"/>
    <property type="match status" value="1"/>
</dbReference>
<comment type="subcellular location">
    <subcellularLocation>
        <location evidence="1">Periplasm</location>
    </subcellularLocation>
</comment>
<reference evidence="9 10" key="1">
    <citation type="submission" date="2018-10" db="EMBL/GenBank/DDBJ databases">
        <title>Horizontal transference of carbapenem resistance between Klebsiella pneumoniae and Kluyvera ascorbata during abdominal infection: a case report.</title>
        <authorList>
            <person name="Raro O.H.F."/>
            <person name="Lima-Morales D."/>
            <person name="Barth A.L."/>
            <person name="Paim T.G.S."/>
            <person name="Mott M.P."/>
            <person name="Riche C.V.W."/>
            <person name="Teixeira U.F."/>
            <person name="Waechter F."/>
            <person name="Dias C.A.G."/>
        </authorList>
    </citation>
    <scope>NUCLEOTIDE SEQUENCE [LARGE SCALE GENOMIC DNA]</scope>
    <source>
        <strain evidence="9 10">OT2</strain>
    </source>
</reference>
<protein>
    <submittedName>
        <fullName evidence="9">Molecular chaperone</fullName>
    </submittedName>
</protein>
<comment type="similarity">
    <text evidence="2">Belongs to the periplasmic pilus chaperone family.</text>
</comment>
<dbReference type="GO" id="GO:0030288">
    <property type="term" value="C:outer membrane-bounded periplasmic space"/>
    <property type="evidence" value="ECO:0007669"/>
    <property type="project" value="InterPro"/>
</dbReference>
<evidence type="ECO:0000313" key="10">
    <source>
        <dbReference type="Proteomes" id="UP000268051"/>
    </source>
</evidence>
<sequence>MRKLATLFFAAMTLNAHAGMLVDKTRVIFHEGEDTQGINVMNINAYPAFVQVWVDTGDINNFTQSPDAPFVLIPPIFNIRADEVKSVKIIYDGKKLAADRESLFWINLYEVPAVKTGLTQQQYLLMSMKTQLKLIYRPKSLSDNVTAAGESVSCTVEDNAPLALVCRNPSGYFLSYNDISVSFRGHRYQATAELDLMLPPFSTQRFGLKALPQASLVTGNNITLRLINDAGEREEISHALNR</sequence>